<proteinExistence type="inferred from homology"/>
<protein>
    <submittedName>
        <fullName evidence="3">NIPSNAP family protein</fullName>
    </submittedName>
</protein>
<sequence>MLLDHRTYICRPGTLKKHLAIYEAYGKAPQTKHLGQPVAFLTTESGNVNTYVHIWAYADAADRATKRAAMQADPDWIAYLEKSAEAGYLEFQENRLMLPVGFMPPPVRAGG</sequence>
<dbReference type="SUPFAM" id="SSF54909">
    <property type="entry name" value="Dimeric alpha+beta barrel"/>
    <property type="match status" value="1"/>
</dbReference>
<dbReference type="InterPro" id="IPR012577">
    <property type="entry name" value="NIPSNAP"/>
</dbReference>
<name>A0A1V2H024_9PROT</name>
<dbReference type="Proteomes" id="UP000188879">
    <property type="component" value="Unassembled WGS sequence"/>
</dbReference>
<dbReference type="EMBL" id="MLCO01000171">
    <property type="protein sequence ID" value="ONG51217.1"/>
    <property type="molecule type" value="Genomic_DNA"/>
</dbReference>
<comment type="similarity">
    <text evidence="1">Belongs to the NipSnap family.</text>
</comment>
<organism evidence="3 4">
    <name type="scientific">Teichococcus deserti</name>
    <dbReference type="NCBI Taxonomy" id="1817963"/>
    <lineage>
        <taxon>Bacteria</taxon>
        <taxon>Pseudomonadati</taxon>
        <taxon>Pseudomonadota</taxon>
        <taxon>Alphaproteobacteria</taxon>
        <taxon>Acetobacterales</taxon>
        <taxon>Roseomonadaceae</taxon>
        <taxon>Roseomonas</taxon>
    </lineage>
</organism>
<dbReference type="AlphaFoldDB" id="A0A1V2H024"/>
<dbReference type="PANTHER" id="PTHR21017:SF17">
    <property type="entry name" value="PROTEIN NIPSNAP"/>
    <property type="match status" value="1"/>
</dbReference>
<accession>A0A1V2H024</accession>
<dbReference type="PANTHER" id="PTHR21017">
    <property type="entry name" value="NIPSNAP-RELATED"/>
    <property type="match status" value="1"/>
</dbReference>
<evidence type="ECO:0000259" key="2">
    <source>
        <dbReference type="Pfam" id="PF07978"/>
    </source>
</evidence>
<comment type="caution">
    <text evidence="3">The sequence shown here is derived from an EMBL/GenBank/DDBJ whole genome shotgun (WGS) entry which is preliminary data.</text>
</comment>
<dbReference type="InterPro" id="IPR051557">
    <property type="entry name" value="NipSnap_domain"/>
</dbReference>
<evidence type="ECO:0000313" key="4">
    <source>
        <dbReference type="Proteomes" id="UP000188879"/>
    </source>
</evidence>
<gene>
    <name evidence="3" type="ORF">BKE38_16480</name>
</gene>
<keyword evidence="4" id="KW-1185">Reference proteome</keyword>
<dbReference type="Gene3D" id="3.30.70.100">
    <property type="match status" value="1"/>
</dbReference>
<dbReference type="OrthoDB" id="4124121at2"/>
<dbReference type="RefSeq" id="WP_076958418.1">
    <property type="nucleotide sequence ID" value="NZ_MLCO01000171.1"/>
</dbReference>
<reference evidence="3 4" key="1">
    <citation type="submission" date="2016-10" db="EMBL/GenBank/DDBJ databases">
        <title>Draft Genome sequence of Roseomonas sp. strain M3.</title>
        <authorList>
            <person name="Subhash Y."/>
            <person name="Lee S."/>
        </authorList>
    </citation>
    <scope>NUCLEOTIDE SEQUENCE [LARGE SCALE GENOMIC DNA]</scope>
    <source>
        <strain evidence="3 4">M3</strain>
    </source>
</reference>
<dbReference type="InterPro" id="IPR011008">
    <property type="entry name" value="Dimeric_a/b-barrel"/>
</dbReference>
<evidence type="ECO:0000313" key="3">
    <source>
        <dbReference type="EMBL" id="ONG51217.1"/>
    </source>
</evidence>
<evidence type="ECO:0000256" key="1">
    <source>
        <dbReference type="ARBA" id="ARBA00005291"/>
    </source>
</evidence>
<feature type="domain" description="NIPSNAP" evidence="2">
    <location>
        <begin position="6"/>
        <end position="104"/>
    </location>
</feature>
<dbReference type="Pfam" id="PF07978">
    <property type="entry name" value="NIPSNAP"/>
    <property type="match status" value="1"/>
</dbReference>